<gene>
    <name evidence="1" type="ORF">CCMP2556_LOCUS36034</name>
    <name evidence="2" type="ORF">CCMP2556_LOCUS36037</name>
</gene>
<dbReference type="EMBL" id="CAXAMN010022860">
    <property type="protein sequence ID" value="CAK9073239.1"/>
    <property type="molecule type" value="Genomic_DNA"/>
</dbReference>
<evidence type="ECO:0000313" key="2">
    <source>
        <dbReference type="EMBL" id="CAK9073239.1"/>
    </source>
</evidence>
<sequence length="431" mass="48234">MEAGAVSALMGSMDATMRQRLVESVRSRGMKGFLTHELIAKHLFSNTFSSGSGPAEAWAMEASNRNAELAPRFLQRLECQFDNTMASFRKAPTFKEACKIHLTTGLYLAFLDKFSKWAPQRQWTEIKVNLDTQFDAGYLDGDFAHVAEECVPPIDLRSVSAFRQHMLRFEQSMRQQKEERQQALARDVAKANFAQVENQLQSDMTALRAALGDNTTQAAETAKDVKYMRERQQTGKDYVDTWMREHCKIIEGGSDVNKSMQEIMAFLEQFRGIAGNVYLICGLDFTIYPANSELVQSSCNVLATLLAMGSNNIGHIQCPMFHKQTSEMSTVKHTRTMEDALFKNNVNIGKRVALLFDKPPDSRGDQRASHQVCIAASHKLFANTSAFNASDIVVSGRVGPVPLIRVIDFIDYDESCKPGPADRVEQTLGLF</sequence>
<name>A0ABP0PDW1_9DINO</name>
<evidence type="ECO:0000313" key="1">
    <source>
        <dbReference type="EMBL" id="CAK9073234.1"/>
    </source>
</evidence>
<protein>
    <submittedName>
        <fullName evidence="1">Uncharacterized protein</fullName>
    </submittedName>
</protein>
<comment type="caution">
    <text evidence="1">The sequence shown here is derived from an EMBL/GenBank/DDBJ whole genome shotgun (WGS) entry which is preliminary data.</text>
</comment>
<organism evidence="1 3">
    <name type="scientific">Durusdinium trenchii</name>
    <dbReference type="NCBI Taxonomy" id="1381693"/>
    <lineage>
        <taxon>Eukaryota</taxon>
        <taxon>Sar</taxon>
        <taxon>Alveolata</taxon>
        <taxon>Dinophyceae</taxon>
        <taxon>Suessiales</taxon>
        <taxon>Symbiodiniaceae</taxon>
        <taxon>Durusdinium</taxon>
    </lineage>
</organism>
<accession>A0ABP0PDW1</accession>
<keyword evidence="3" id="KW-1185">Reference proteome</keyword>
<evidence type="ECO:0000313" key="3">
    <source>
        <dbReference type="Proteomes" id="UP001642484"/>
    </source>
</evidence>
<proteinExistence type="predicted"/>
<dbReference type="EMBL" id="CAXAMN010022859">
    <property type="protein sequence ID" value="CAK9073234.1"/>
    <property type="molecule type" value="Genomic_DNA"/>
</dbReference>
<dbReference type="Proteomes" id="UP001642484">
    <property type="component" value="Unassembled WGS sequence"/>
</dbReference>
<reference evidence="1 3" key="1">
    <citation type="submission" date="2024-02" db="EMBL/GenBank/DDBJ databases">
        <authorList>
            <person name="Chen Y."/>
            <person name="Shah S."/>
            <person name="Dougan E. K."/>
            <person name="Thang M."/>
            <person name="Chan C."/>
        </authorList>
    </citation>
    <scope>NUCLEOTIDE SEQUENCE [LARGE SCALE GENOMIC DNA]</scope>
</reference>